<feature type="transmembrane region" description="Helical" evidence="1">
    <location>
        <begin position="58"/>
        <end position="77"/>
    </location>
</feature>
<feature type="transmembrane region" description="Helical" evidence="1">
    <location>
        <begin position="335"/>
        <end position="356"/>
    </location>
</feature>
<dbReference type="Proteomes" id="UP000727490">
    <property type="component" value="Unassembled WGS sequence"/>
</dbReference>
<accession>A0A951ITL1</accession>
<feature type="transmembrane region" description="Helical" evidence="1">
    <location>
        <begin position="368"/>
        <end position="388"/>
    </location>
</feature>
<comment type="caution">
    <text evidence="2">The sequence shown here is derived from an EMBL/GenBank/DDBJ whole genome shotgun (WGS) entry which is preliminary data.</text>
</comment>
<feature type="transmembrane region" description="Helical" evidence="1">
    <location>
        <begin position="208"/>
        <end position="241"/>
    </location>
</feature>
<feature type="transmembrane region" description="Helical" evidence="1">
    <location>
        <begin position="89"/>
        <end position="110"/>
    </location>
</feature>
<evidence type="ECO:0000256" key="1">
    <source>
        <dbReference type="SAM" id="Phobius"/>
    </source>
</evidence>
<dbReference type="PANTHER" id="PTHR37422:SF17">
    <property type="entry name" value="O-ANTIGEN LIGASE"/>
    <property type="match status" value="1"/>
</dbReference>
<evidence type="ECO:0008006" key="4">
    <source>
        <dbReference type="Google" id="ProtNLM"/>
    </source>
</evidence>
<name>A0A951ITL1_9BACT</name>
<sequence length="435" mass="49595">MKSTFFSRYNTPNLFVISSFGIYLTSFGLRFEHILVYTFLLYCILELVFLKKSKQSSILIKVSFVFIIFMAYAYLLGSLNGSNILSKYVIGQIDRFTLGFSAFFVVYYFFRNQSISFLEQSLSGISKFLIVLCAIVSVLTIYSMLTGNVSIFSKFQPAADELRGNVSLRSLKMGRYTGIFGSPFESGLMYSLALFAYGYLRRINQHNFYYNTFTILIVAGGILAVSKAFILGILLFLIFVFDFSNPKKLVSSFFGVMVLVTVTYFSIMLIAPNWSGFDRLNRLLVPDQSDDVLRTYSGTRFSETGEGTIQTRYELVVESLPFGKGFGNYGVVDNAYLEILLIGGLLWFFLFVGMKLKLLIYFYKFKDWKGRVFFCQLMIYTVIASLGAPVITKNRFSVVFFTFIAIALLLRRKISLLKTHSNASLNEKVTKEFVH</sequence>
<feature type="transmembrane region" description="Helical" evidence="1">
    <location>
        <begin position="34"/>
        <end position="51"/>
    </location>
</feature>
<dbReference type="RefSeq" id="WP_219286256.1">
    <property type="nucleotide sequence ID" value="NZ_RPHB01000001.1"/>
</dbReference>
<feature type="transmembrane region" description="Helical" evidence="1">
    <location>
        <begin position="122"/>
        <end position="145"/>
    </location>
</feature>
<organism evidence="2 3">
    <name type="scientific">Arthrospiribacter ruber</name>
    <dbReference type="NCBI Taxonomy" id="2487934"/>
    <lineage>
        <taxon>Bacteria</taxon>
        <taxon>Pseudomonadati</taxon>
        <taxon>Bacteroidota</taxon>
        <taxon>Cytophagia</taxon>
        <taxon>Cytophagales</taxon>
        <taxon>Cyclobacteriaceae</taxon>
        <taxon>Arthrospiribacter</taxon>
    </lineage>
</organism>
<feature type="transmembrane region" description="Helical" evidence="1">
    <location>
        <begin position="253"/>
        <end position="274"/>
    </location>
</feature>
<proteinExistence type="predicted"/>
<protein>
    <recommendedName>
        <fullName evidence="4">O-antigen ligase domain-containing protein</fullName>
    </recommendedName>
</protein>
<reference evidence="2 3" key="1">
    <citation type="journal article" date="2020" name="Syst. Appl. Microbiol.">
        <title>Arthrospiribacter ruber gen. nov., sp. nov., a novel bacterium isolated from Arthrospira cultures.</title>
        <authorList>
            <person name="Waleron M."/>
            <person name="Misztak A."/>
            <person name="Waleron M.M."/>
            <person name="Furmaniak M."/>
            <person name="Mrozik A."/>
            <person name="Waleron K."/>
        </authorList>
    </citation>
    <scope>NUCLEOTIDE SEQUENCE [LARGE SCALE GENOMIC DNA]</scope>
    <source>
        <strain evidence="2 3">DPMB0001</strain>
    </source>
</reference>
<gene>
    <name evidence="2" type="ORF">EGN73_01095</name>
</gene>
<dbReference type="AlphaFoldDB" id="A0A951ITL1"/>
<evidence type="ECO:0000313" key="2">
    <source>
        <dbReference type="EMBL" id="MBW3466409.1"/>
    </source>
</evidence>
<evidence type="ECO:0000313" key="3">
    <source>
        <dbReference type="Proteomes" id="UP000727490"/>
    </source>
</evidence>
<keyword evidence="1" id="KW-0472">Membrane</keyword>
<dbReference type="InterPro" id="IPR051533">
    <property type="entry name" value="WaaL-like"/>
</dbReference>
<feature type="transmembrane region" description="Helical" evidence="1">
    <location>
        <begin position="394"/>
        <end position="410"/>
    </location>
</feature>
<dbReference type="EMBL" id="RPHB01000001">
    <property type="protein sequence ID" value="MBW3466409.1"/>
    <property type="molecule type" value="Genomic_DNA"/>
</dbReference>
<keyword evidence="1" id="KW-1133">Transmembrane helix</keyword>
<keyword evidence="1" id="KW-0812">Transmembrane</keyword>
<keyword evidence="3" id="KW-1185">Reference proteome</keyword>
<dbReference type="PANTHER" id="PTHR37422">
    <property type="entry name" value="TEICHURONIC ACID BIOSYNTHESIS PROTEIN TUAE"/>
    <property type="match status" value="1"/>
</dbReference>
<feature type="transmembrane region" description="Helical" evidence="1">
    <location>
        <begin position="12"/>
        <end position="28"/>
    </location>
</feature>